<accession>A0A423WYV6</accession>
<dbReference type="InterPro" id="IPR016461">
    <property type="entry name" value="COMT-like"/>
</dbReference>
<dbReference type="PANTHER" id="PTHR43712">
    <property type="entry name" value="PUTATIVE (AFU_ORTHOLOGUE AFUA_4G14580)-RELATED"/>
    <property type="match status" value="1"/>
</dbReference>
<dbReference type="InterPro" id="IPR036390">
    <property type="entry name" value="WH_DNA-bd_sf"/>
</dbReference>
<dbReference type="SUPFAM" id="SSF53335">
    <property type="entry name" value="S-adenosyl-L-methionine-dependent methyltransferases"/>
    <property type="match status" value="1"/>
</dbReference>
<dbReference type="InterPro" id="IPR001077">
    <property type="entry name" value="COMT_C"/>
</dbReference>
<dbReference type="InterPro" id="IPR029063">
    <property type="entry name" value="SAM-dependent_MTases_sf"/>
</dbReference>
<organism evidence="7 8">
    <name type="scientific">Cytospora leucostoma</name>
    <dbReference type="NCBI Taxonomy" id="1230097"/>
    <lineage>
        <taxon>Eukaryota</taxon>
        <taxon>Fungi</taxon>
        <taxon>Dikarya</taxon>
        <taxon>Ascomycota</taxon>
        <taxon>Pezizomycotina</taxon>
        <taxon>Sordariomycetes</taxon>
        <taxon>Sordariomycetidae</taxon>
        <taxon>Diaporthales</taxon>
        <taxon>Cytosporaceae</taxon>
        <taxon>Cytospora</taxon>
    </lineage>
</organism>
<dbReference type="InParanoid" id="A0A423WYV6"/>
<keyword evidence="8" id="KW-1185">Reference proteome</keyword>
<dbReference type="PROSITE" id="PS51683">
    <property type="entry name" value="SAM_OMT_II"/>
    <property type="match status" value="1"/>
</dbReference>
<protein>
    <submittedName>
        <fullName evidence="7">Uncharacterized protein</fullName>
    </submittedName>
</protein>
<keyword evidence="1" id="KW-0489">Methyltransferase</keyword>
<name>A0A423WYV6_9PEZI</name>
<sequence>MLPESERVRALAAAERLVASLSRPNVSEGERVEALRDAGSIVSSLEGTEDAMLKFAFTPTTWMAIRTFVQLKVFALLSEKEETSLYDVSERTQADELLLRRLFRVLTAAGFVAEKGAGLYGPTKWTRYLSLRTTEAMVVHYYDFGTQILAKTPHYLDQTGYPNPNDGRNGPFQSAFNCPGEGAFDWLRRPENVGQWEAANTFFEGDRGSRPSWVTWFPVQEKLIDGSKPDTPLLVDVAGGRGHDLKEFVDKFPKSGSFVLQDQQPVLDSATSLPSTVRKQSINFFRESPVKGARIYFMKFIIHDWPDEESLTILRNISASMTKGYSYLVIHDFILPDQGCHLIAAQWDLLMMVSLSAMERSESQWRGLIERAGLQLEGLYQPPGDGQGIIIATLA</sequence>
<dbReference type="Proteomes" id="UP000285146">
    <property type="component" value="Unassembled WGS sequence"/>
</dbReference>
<gene>
    <name evidence="7" type="ORF">VPNG_06458</name>
</gene>
<evidence type="ECO:0000256" key="3">
    <source>
        <dbReference type="ARBA" id="ARBA00022691"/>
    </source>
</evidence>
<feature type="domain" description="O-methyltransferase dimerisation" evidence="6">
    <location>
        <begin position="62"/>
        <end position="128"/>
    </location>
</feature>
<dbReference type="EMBL" id="LKEB01000033">
    <property type="protein sequence ID" value="ROW08734.1"/>
    <property type="molecule type" value="Genomic_DNA"/>
</dbReference>
<proteinExistence type="predicted"/>
<dbReference type="PIRSF" id="PIRSF005739">
    <property type="entry name" value="O-mtase"/>
    <property type="match status" value="1"/>
</dbReference>
<evidence type="ECO:0000256" key="1">
    <source>
        <dbReference type="ARBA" id="ARBA00022603"/>
    </source>
</evidence>
<evidence type="ECO:0000259" key="6">
    <source>
        <dbReference type="Pfam" id="PF08100"/>
    </source>
</evidence>
<dbReference type="Pfam" id="PF00891">
    <property type="entry name" value="Methyltransf_2"/>
    <property type="match status" value="1"/>
</dbReference>
<evidence type="ECO:0000256" key="4">
    <source>
        <dbReference type="PIRSR" id="PIRSR005739-1"/>
    </source>
</evidence>
<evidence type="ECO:0000313" key="8">
    <source>
        <dbReference type="Proteomes" id="UP000285146"/>
    </source>
</evidence>
<dbReference type="InterPro" id="IPR036388">
    <property type="entry name" value="WH-like_DNA-bd_sf"/>
</dbReference>
<dbReference type="SUPFAM" id="SSF46785">
    <property type="entry name" value="Winged helix' DNA-binding domain"/>
    <property type="match status" value="1"/>
</dbReference>
<evidence type="ECO:0000313" key="7">
    <source>
        <dbReference type="EMBL" id="ROW08734.1"/>
    </source>
</evidence>
<dbReference type="PANTHER" id="PTHR43712:SF1">
    <property type="entry name" value="HYPOTHETICAL O-METHYLTRANSFERASE (EUROFUNG)-RELATED"/>
    <property type="match status" value="1"/>
</dbReference>
<dbReference type="AlphaFoldDB" id="A0A423WYV6"/>
<feature type="active site" description="Proton acceptor" evidence="4">
    <location>
        <position position="303"/>
    </location>
</feature>
<feature type="domain" description="O-methyltransferase C-terminal" evidence="5">
    <location>
        <begin position="232"/>
        <end position="374"/>
    </location>
</feature>
<keyword evidence="2" id="KW-0808">Transferase</keyword>
<dbReference type="OrthoDB" id="3340390at2759"/>
<dbReference type="Gene3D" id="3.40.50.150">
    <property type="entry name" value="Vaccinia Virus protein VP39"/>
    <property type="match status" value="1"/>
</dbReference>
<comment type="caution">
    <text evidence="7">The sequence shown here is derived from an EMBL/GenBank/DDBJ whole genome shotgun (WGS) entry which is preliminary data.</text>
</comment>
<evidence type="ECO:0000256" key="2">
    <source>
        <dbReference type="ARBA" id="ARBA00022679"/>
    </source>
</evidence>
<evidence type="ECO:0000259" key="5">
    <source>
        <dbReference type="Pfam" id="PF00891"/>
    </source>
</evidence>
<dbReference type="InterPro" id="IPR012967">
    <property type="entry name" value="COMT_dimerisation"/>
</dbReference>
<dbReference type="Gene3D" id="1.10.10.10">
    <property type="entry name" value="Winged helix-like DNA-binding domain superfamily/Winged helix DNA-binding domain"/>
    <property type="match status" value="1"/>
</dbReference>
<dbReference type="GO" id="GO:0046983">
    <property type="term" value="F:protein dimerization activity"/>
    <property type="evidence" value="ECO:0007669"/>
    <property type="project" value="InterPro"/>
</dbReference>
<reference evidence="7 8" key="1">
    <citation type="submission" date="2015-09" db="EMBL/GenBank/DDBJ databases">
        <title>Host preference determinants of Valsa canker pathogens revealed by comparative genomics.</title>
        <authorList>
            <person name="Yin Z."/>
            <person name="Huang L."/>
        </authorList>
    </citation>
    <scope>NUCLEOTIDE SEQUENCE [LARGE SCALE GENOMIC DNA]</scope>
    <source>
        <strain evidence="7 8">SXYLt</strain>
    </source>
</reference>
<dbReference type="GO" id="GO:0008171">
    <property type="term" value="F:O-methyltransferase activity"/>
    <property type="evidence" value="ECO:0007669"/>
    <property type="project" value="InterPro"/>
</dbReference>
<keyword evidence="3" id="KW-0949">S-adenosyl-L-methionine</keyword>
<dbReference type="GO" id="GO:0032259">
    <property type="term" value="P:methylation"/>
    <property type="evidence" value="ECO:0007669"/>
    <property type="project" value="UniProtKB-KW"/>
</dbReference>
<dbReference type="Pfam" id="PF08100">
    <property type="entry name" value="Dimerisation"/>
    <property type="match status" value="1"/>
</dbReference>